<keyword evidence="10 19" id="KW-0547">Nucleotide-binding</keyword>
<keyword evidence="23" id="KW-1185">Reference proteome</keyword>
<dbReference type="Gene3D" id="3.30.200.20">
    <property type="entry name" value="Phosphorylase Kinase, domain 1"/>
    <property type="match status" value="2"/>
</dbReference>
<keyword evidence="15" id="KW-0675">Receptor</keyword>
<evidence type="ECO:0000256" key="16">
    <source>
        <dbReference type="ARBA" id="ARBA00023180"/>
    </source>
</evidence>
<dbReference type="PANTHER" id="PTHR48006">
    <property type="entry name" value="LEUCINE-RICH REPEAT-CONTAINING PROTEIN DDB_G0281931-RELATED"/>
    <property type="match status" value="1"/>
</dbReference>
<dbReference type="SUPFAM" id="SSF52058">
    <property type="entry name" value="L domain-like"/>
    <property type="match status" value="2"/>
</dbReference>
<dbReference type="Pfam" id="PF07714">
    <property type="entry name" value="PK_Tyr_Ser-Thr"/>
    <property type="match status" value="2"/>
</dbReference>
<keyword evidence="3" id="KW-0723">Serine/threonine-protein kinase</keyword>
<keyword evidence="8 21" id="KW-0732">Signal</keyword>
<dbReference type="InterPro" id="IPR021720">
    <property type="entry name" value="Malectin_dom"/>
</dbReference>
<gene>
    <name evidence="24" type="primary">LOC107011799</name>
</gene>
<reference evidence="24" key="2">
    <citation type="submission" date="2025-08" db="UniProtKB">
        <authorList>
            <consortium name="RefSeq"/>
        </authorList>
    </citation>
    <scope>IDENTIFICATION</scope>
</reference>
<evidence type="ECO:0000256" key="15">
    <source>
        <dbReference type="ARBA" id="ARBA00023170"/>
    </source>
</evidence>
<dbReference type="InterPro" id="IPR011009">
    <property type="entry name" value="Kinase-like_dom_sf"/>
</dbReference>
<dbReference type="InterPro" id="IPR001611">
    <property type="entry name" value="Leu-rich_rpt"/>
</dbReference>
<organism evidence="23 24">
    <name type="scientific">Solanum pennellii</name>
    <name type="common">Tomato</name>
    <name type="synonym">Lycopersicon pennellii</name>
    <dbReference type="NCBI Taxonomy" id="28526"/>
    <lineage>
        <taxon>Eukaryota</taxon>
        <taxon>Viridiplantae</taxon>
        <taxon>Streptophyta</taxon>
        <taxon>Embryophyta</taxon>
        <taxon>Tracheophyta</taxon>
        <taxon>Spermatophyta</taxon>
        <taxon>Magnoliopsida</taxon>
        <taxon>eudicotyledons</taxon>
        <taxon>Gunneridae</taxon>
        <taxon>Pentapetalae</taxon>
        <taxon>asterids</taxon>
        <taxon>lamiids</taxon>
        <taxon>Solanales</taxon>
        <taxon>Solanaceae</taxon>
        <taxon>Solanoideae</taxon>
        <taxon>Solaneae</taxon>
        <taxon>Solanum</taxon>
        <taxon>Solanum subgen. Lycopersicon</taxon>
    </lineage>
</organism>
<dbReference type="Gene3D" id="1.10.510.10">
    <property type="entry name" value="Transferase(Phosphotransferase) domain 1"/>
    <property type="match status" value="2"/>
</dbReference>
<keyword evidence="7 20" id="KW-0812">Transmembrane</keyword>
<evidence type="ECO:0000256" key="3">
    <source>
        <dbReference type="ARBA" id="ARBA00022527"/>
    </source>
</evidence>
<dbReference type="InterPro" id="IPR032675">
    <property type="entry name" value="LRR_dom_sf"/>
</dbReference>
<dbReference type="PROSITE" id="PS50011">
    <property type="entry name" value="PROTEIN_KINASE_DOM"/>
    <property type="match status" value="2"/>
</dbReference>
<keyword evidence="4" id="KW-0597">Phosphoprotein</keyword>
<dbReference type="InterPro" id="IPR017441">
    <property type="entry name" value="Protein_kinase_ATP_BS"/>
</dbReference>
<comment type="subcellular location">
    <subcellularLocation>
        <location evidence="1">Membrane</location>
        <topology evidence="1">Single-pass type I membrane protein</topology>
    </subcellularLocation>
</comment>
<evidence type="ECO:0000256" key="4">
    <source>
        <dbReference type="ARBA" id="ARBA00022553"/>
    </source>
</evidence>
<keyword evidence="9" id="KW-0677">Repeat</keyword>
<keyword evidence="6" id="KW-0808">Transferase</keyword>
<evidence type="ECO:0000256" key="17">
    <source>
        <dbReference type="ARBA" id="ARBA00047899"/>
    </source>
</evidence>
<keyword evidence="16" id="KW-0325">Glycoprotein</keyword>
<feature type="binding site" evidence="19">
    <location>
        <position position="688"/>
    </location>
    <ligand>
        <name>ATP</name>
        <dbReference type="ChEBI" id="CHEBI:30616"/>
    </ligand>
</feature>
<dbReference type="PROSITE" id="PS00107">
    <property type="entry name" value="PROTEIN_KINASE_ATP"/>
    <property type="match status" value="1"/>
</dbReference>
<feature type="transmembrane region" description="Helical" evidence="20">
    <location>
        <begin position="603"/>
        <end position="624"/>
    </location>
</feature>
<evidence type="ECO:0000256" key="11">
    <source>
        <dbReference type="ARBA" id="ARBA00022777"/>
    </source>
</evidence>
<dbReference type="InterPro" id="IPR000719">
    <property type="entry name" value="Prot_kinase_dom"/>
</dbReference>
<sequence length="2000" mass="223185">MYPTIAWTLRLLCCFLFLIFTESRVPQEEVNVLQQIAKTMGATYLSFDADLCRVEGIGVTIKLAWHDNIVGCDHEDHITKIVLKGLNLPGVLPPELVKLPYIKEIDFAYNYLSGRIPVEWAATQLTNISVTVNRLSGEIPKELGNISSLLYLNLEANQFSGSIPSELGKLIYLQTLFLCSNQFVGKLPTSFSKLVNLTDFRINDNNFSGQIPDFIQNWKQLTKLEMHATGLQGPIPTNISLLNKLTDLRISDIGGPAQPFPSLSDIMGFHTLVLRNCSLSGELPVYIWAMKGLQTLDVTFNKLVGEIPNNISARSMLKFVFLTGNMLSGDIPDSILKSGINVDLSYNNFTWQGPDQQACQQNMNLYLNLYKSSAVVSPLMRIHPCTKDFTCRRYGCSLHVNSGGNDFTVKESDGEVHYAGDASVDGGSARYFSSSTNYWGLSSTGDFMDDNNDQNARFIESTPSKSLSELYNNARMSPLSLTYFRYCLSNGSYNVSLHFAEISFTNDSTYTSLGRRVFDIYIQEKLVWKDFNIVKEAGGVQMPVVRHFNTSVTDNILEIRFYWAGKGTIRIPSRGHYGPLISAISLKPTFGSCSEEDKKSATVFVIVGVVTTCIFLLLISTLWWKGYLQCKKKQRTDLEGMELQTISFTLKQIKAATNNFDASNKIGEGGFGAVFKGRLADGTLVAVKQLSRQSRQGNREFLNEIGMISCLQHPNLVKLHGCCIEGTELLLVYEYLENNSLARALFHSEKSQLMLDWPTRFKICVGIAKGLAFLHEESSLKIVHRDIKATNVLLDRELNPKISDFGLAKLTEDDNTHISTRVAGTIGYMAPEYALWGYLTYKADVYSFGIVLLEIVSGKNNYGYVPSENFICLLDWACHLLQNGKIEELIDDKLGSQFSKAEAELIIKVALLCTCATPSLRPVMSEAVGMLEGKRDAPDSIPEANMYTDDLRFQALKDFQQERQNQSASSNQAQCSSIQTASDLCEYNPESRSDEKNKMLPLKRAVLSWILAVNCFMLLSLGDSTRVAQEEVDIMEQIATTMGATNWKFNGELCQIEAVRVTTDLPSWSETDVVCNCSIGDDTACHIVAITLKGINLPGVLPPELVKLPYIQKVDFAYNYLSGSIPTEWASTQLNSISVLVNRLSGEIPKELGNITSLTYINLEGNRFSGIIPDELGKLINLKALILSSNQLEGELPVSLSGLVNLADFRISDNNLSGPIPDFIEKWKQLTKLELHATGLEGPIPSSISLLSMLTDLRISDIKGPVHEFPPLSNMTDLERLVLRNCNLSGVIPGYIWKLKPIQTLDVSFNKLIGTIPDDISARSMLKFVFLSGNMLSGDIPASILNNGINVDLSYNNFTWQGPQQPACRQNTNYYINLYRSSAVAGTLKNILPCTEDLTCPRYGCSLHVNCGGNDVAITENNRLINFVGDAHVEGGSARNFRSDNYWGFSSTGDFMDDDNDQNTRFIETIPSTDLPELYSRARVSPLSLTYFHYCLENGSYNVSLHFAEIIFKNDSTYNSLGRRIFDIYIQEKLVWKDFNIEEEALGVLRPVIRYFNATVTDSVLEIRFYWAGKGTARIPLRGHYGSLISAISVDSTFKFCSNKDRKTTIVYVIVGVLAACITFFVLSILWWKGCLCRKSKRRDLNGVELQMVCFTLRQIKTATRNFDASNKIGEGGFGPVYKGQLLDGTLVAVKKLSSQSKQGNREFLNEISTISCLQHPNLVKLHGCCIEADQLLLVYEYLDNNSLASVLFENSRLNLDWPTRFRICLGIARGLAFLHEKSSLKIVHRDIKATNVLLDGQLNPKISDFGLARFTEEEKTHISTRVAGTIGYMAPEYALWGYLTDKADVYSFGVVLLETVSGKNNNNYMPSHTSICLLDWACHLQRSGSIEELIDQRLGSDINKQEVEKIVKVALLCTSATPSLRPIMSEVVSMLEGRIAIPDEIPEASTYSNDLRFKAMKDFHQERQNQKLIETQTQNTLTIRTDMGSSSASTTNMFD</sequence>
<evidence type="ECO:0000259" key="22">
    <source>
        <dbReference type="PROSITE" id="PS50011"/>
    </source>
</evidence>
<dbReference type="InterPro" id="IPR008271">
    <property type="entry name" value="Ser/Thr_kinase_AS"/>
</dbReference>
<evidence type="ECO:0000256" key="8">
    <source>
        <dbReference type="ARBA" id="ARBA00022729"/>
    </source>
</evidence>
<dbReference type="Gene3D" id="3.80.10.10">
    <property type="entry name" value="Ribonuclease Inhibitor"/>
    <property type="match status" value="6"/>
</dbReference>
<keyword evidence="13 20" id="KW-1133">Transmembrane helix</keyword>
<evidence type="ECO:0000256" key="21">
    <source>
        <dbReference type="SAM" id="SignalP"/>
    </source>
</evidence>
<comment type="catalytic activity">
    <reaction evidence="17">
        <text>L-threonyl-[protein] + ATP = O-phospho-L-threonyl-[protein] + ADP + H(+)</text>
        <dbReference type="Rhea" id="RHEA:46608"/>
        <dbReference type="Rhea" id="RHEA-COMP:11060"/>
        <dbReference type="Rhea" id="RHEA-COMP:11605"/>
        <dbReference type="ChEBI" id="CHEBI:15378"/>
        <dbReference type="ChEBI" id="CHEBI:30013"/>
        <dbReference type="ChEBI" id="CHEBI:30616"/>
        <dbReference type="ChEBI" id="CHEBI:61977"/>
        <dbReference type="ChEBI" id="CHEBI:456216"/>
        <dbReference type="EC" id="2.7.11.1"/>
    </reaction>
</comment>
<feature type="signal peptide" evidence="21">
    <location>
        <begin position="1"/>
        <end position="23"/>
    </location>
</feature>
<dbReference type="EC" id="2.7.11.1" evidence="2"/>
<evidence type="ECO:0000256" key="9">
    <source>
        <dbReference type="ARBA" id="ARBA00022737"/>
    </source>
</evidence>
<feature type="domain" description="Protein kinase" evidence="22">
    <location>
        <begin position="660"/>
        <end position="931"/>
    </location>
</feature>
<dbReference type="InterPro" id="IPR055414">
    <property type="entry name" value="LRR_R13L4/SHOC2-like"/>
</dbReference>
<evidence type="ECO:0000313" key="23">
    <source>
        <dbReference type="Proteomes" id="UP000694930"/>
    </source>
</evidence>
<evidence type="ECO:0000313" key="24">
    <source>
        <dbReference type="RefSeq" id="XP_015066933.2"/>
    </source>
</evidence>
<evidence type="ECO:0000256" key="20">
    <source>
        <dbReference type="SAM" id="Phobius"/>
    </source>
</evidence>
<comment type="catalytic activity">
    <reaction evidence="18">
        <text>L-seryl-[protein] + ATP = O-phospho-L-seryl-[protein] + ADP + H(+)</text>
        <dbReference type="Rhea" id="RHEA:17989"/>
        <dbReference type="Rhea" id="RHEA-COMP:9863"/>
        <dbReference type="Rhea" id="RHEA-COMP:11604"/>
        <dbReference type="ChEBI" id="CHEBI:15378"/>
        <dbReference type="ChEBI" id="CHEBI:29999"/>
        <dbReference type="ChEBI" id="CHEBI:30616"/>
        <dbReference type="ChEBI" id="CHEBI:83421"/>
        <dbReference type="ChEBI" id="CHEBI:456216"/>
        <dbReference type="EC" id="2.7.11.1"/>
    </reaction>
</comment>
<dbReference type="Pfam" id="PF11721">
    <property type="entry name" value="Malectin"/>
    <property type="match status" value="2"/>
</dbReference>
<keyword evidence="12 19" id="KW-0067">ATP-binding</keyword>
<evidence type="ECO:0000256" key="7">
    <source>
        <dbReference type="ARBA" id="ARBA00022692"/>
    </source>
</evidence>
<dbReference type="PROSITE" id="PS00108">
    <property type="entry name" value="PROTEIN_KINASE_ST"/>
    <property type="match status" value="2"/>
</dbReference>
<dbReference type="RefSeq" id="XP_015066933.2">
    <property type="nucleotide sequence ID" value="XM_015211447.2"/>
</dbReference>
<feature type="domain" description="Protein kinase" evidence="22">
    <location>
        <begin position="1667"/>
        <end position="1940"/>
    </location>
</feature>
<evidence type="ECO:0000256" key="10">
    <source>
        <dbReference type="ARBA" id="ARBA00022741"/>
    </source>
</evidence>
<dbReference type="SUPFAM" id="SSF56112">
    <property type="entry name" value="Protein kinase-like (PK-like)"/>
    <property type="match status" value="2"/>
</dbReference>
<evidence type="ECO:0000256" key="19">
    <source>
        <dbReference type="PROSITE-ProRule" id="PRU10141"/>
    </source>
</evidence>
<feature type="chain" id="PRO_5046607241" description="non-specific serine/threonine protein kinase" evidence="21">
    <location>
        <begin position="24"/>
        <end position="2000"/>
    </location>
</feature>
<evidence type="ECO:0000256" key="12">
    <source>
        <dbReference type="ARBA" id="ARBA00022840"/>
    </source>
</evidence>
<evidence type="ECO:0000256" key="6">
    <source>
        <dbReference type="ARBA" id="ARBA00022679"/>
    </source>
</evidence>
<evidence type="ECO:0000256" key="1">
    <source>
        <dbReference type="ARBA" id="ARBA00004479"/>
    </source>
</evidence>
<dbReference type="Proteomes" id="UP000694930">
    <property type="component" value="Chromosome 2"/>
</dbReference>
<dbReference type="GeneID" id="107011799"/>
<evidence type="ECO:0000256" key="2">
    <source>
        <dbReference type="ARBA" id="ARBA00012513"/>
    </source>
</evidence>
<evidence type="ECO:0000256" key="18">
    <source>
        <dbReference type="ARBA" id="ARBA00048679"/>
    </source>
</evidence>
<name>A0ABM1G770_SOLPN</name>
<dbReference type="InterPro" id="IPR051824">
    <property type="entry name" value="LRR_Rcpt-Like_S/T_Kinase"/>
</dbReference>
<evidence type="ECO:0000256" key="5">
    <source>
        <dbReference type="ARBA" id="ARBA00022614"/>
    </source>
</evidence>
<dbReference type="CDD" id="cd14066">
    <property type="entry name" value="STKc_IRAK"/>
    <property type="match status" value="2"/>
</dbReference>
<dbReference type="Pfam" id="PF00560">
    <property type="entry name" value="LRR_1"/>
    <property type="match status" value="3"/>
</dbReference>
<keyword evidence="5" id="KW-0433">Leucine-rich repeat</keyword>
<keyword evidence="11" id="KW-0418">Kinase</keyword>
<dbReference type="Pfam" id="PF23598">
    <property type="entry name" value="LRR_14"/>
    <property type="match status" value="1"/>
</dbReference>
<dbReference type="Gene3D" id="2.60.120.430">
    <property type="entry name" value="Galactose-binding lectin"/>
    <property type="match status" value="2"/>
</dbReference>
<dbReference type="PANTHER" id="PTHR48006:SF72">
    <property type="entry name" value="LRR RECEPTOR-LIKE SERINE_THREONINE-PROTEIN KINASE RFK1-RELATED"/>
    <property type="match status" value="1"/>
</dbReference>
<feature type="transmembrane region" description="Helical" evidence="20">
    <location>
        <begin position="1610"/>
        <end position="1632"/>
    </location>
</feature>
<dbReference type="InterPro" id="IPR001245">
    <property type="entry name" value="Ser-Thr/Tyr_kinase_cat_dom"/>
</dbReference>
<evidence type="ECO:0000256" key="13">
    <source>
        <dbReference type="ARBA" id="ARBA00022989"/>
    </source>
</evidence>
<reference evidence="23" key="1">
    <citation type="journal article" date="2014" name="Nat. Genet.">
        <title>The genome of the stress-tolerant wild tomato species Solanum pennellii.</title>
        <authorList>
            <person name="Bolger A."/>
            <person name="Scossa F."/>
            <person name="Bolger M.E."/>
            <person name="Lanz C."/>
            <person name="Maumus F."/>
            <person name="Tohge T."/>
            <person name="Quesneville H."/>
            <person name="Alseekh S."/>
            <person name="Sorensen I."/>
            <person name="Lichtenstein G."/>
            <person name="Fich E.A."/>
            <person name="Conte M."/>
            <person name="Keller H."/>
            <person name="Schneeberger K."/>
            <person name="Schwacke R."/>
            <person name="Ofner I."/>
            <person name="Vrebalov J."/>
            <person name="Xu Y."/>
            <person name="Osorio S."/>
            <person name="Aflitos S.A."/>
            <person name="Schijlen E."/>
            <person name="Jimenez-Gomez J.M."/>
            <person name="Ryngajllo M."/>
            <person name="Kimura S."/>
            <person name="Kumar R."/>
            <person name="Koenig D."/>
            <person name="Headland L.R."/>
            <person name="Maloof J.N."/>
            <person name="Sinha N."/>
            <person name="van Ham R.C."/>
            <person name="Lankhorst R.K."/>
            <person name="Mao L."/>
            <person name="Vogel A."/>
            <person name="Arsova B."/>
            <person name="Panstruga R."/>
            <person name="Fei Z."/>
            <person name="Rose J.K."/>
            <person name="Zamir D."/>
            <person name="Carrari F."/>
            <person name="Giovannoni J.J."/>
            <person name="Weigel D."/>
            <person name="Usadel B."/>
            <person name="Fernie A.R."/>
        </authorList>
    </citation>
    <scope>NUCLEOTIDE SEQUENCE [LARGE SCALE GENOMIC DNA]</scope>
    <source>
        <strain evidence="23">cv. LA0716</strain>
    </source>
</reference>
<proteinExistence type="predicted"/>
<keyword evidence="14 20" id="KW-0472">Membrane</keyword>
<evidence type="ECO:0000256" key="14">
    <source>
        <dbReference type="ARBA" id="ARBA00023136"/>
    </source>
</evidence>
<accession>A0ABM1G770</accession>
<protein>
    <recommendedName>
        <fullName evidence="2">non-specific serine/threonine protein kinase</fullName>
        <ecNumber evidence="2">2.7.11.1</ecNumber>
    </recommendedName>
</protein>
<dbReference type="SMART" id="SM00220">
    <property type="entry name" value="S_TKc"/>
    <property type="match status" value="2"/>
</dbReference>